<comment type="caution">
    <text evidence="2">The sequence shown here is derived from an EMBL/GenBank/DDBJ whole genome shotgun (WGS) entry which is preliminary data.</text>
</comment>
<dbReference type="AlphaFoldDB" id="A0A0W0FU56"/>
<organism evidence="2 3">
    <name type="scientific">Moniliophthora roreri</name>
    <name type="common">Frosty pod rot fungus</name>
    <name type="synonym">Monilia roreri</name>
    <dbReference type="NCBI Taxonomy" id="221103"/>
    <lineage>
        <taxon>Eukaryota</taxon>
        <taxon>Fungi</taxon>
        <taxon>Dikarya</taxon>
        <taxon>Basidiomycota</taxon>
        <taxon>Agaricomycotina</taxon>
        <taxon>Agaricomycetes</taxon>
        <taxon>Agaricomycetidae</taxon>
        <taxon>Agaricales</taxon>
        <taxon>Marasmiineae</taxon>
        <taxon>Marasmiaceae</taxon>
        <taxon>Moniliophthora</taxon>
    </lineage>
</organism>
<protein>
    <submittedName>
        <fullName evidence="2">Uncharacterized protein</fullName>
    </submittedName>
</protein>
<name>A0A0W0FU56_MONRR</name>
<reference evidence="2 3" key="1">
    <citation type="submission" date="2015-12" db="EMBL/GenBank/DDBJ databases">
        <title>Draft genome sequence of Moniliophthora roreri, the causal agent of frosty pod rot of cacao.</title>
        <authorList>
            <person name="Aime M.C."/>
            <person name="Diaz-Valderrama J.R."/>
            <person name="Kijpornyongpan T."/>
            <person name="Phillips-Mora W."/>
        </authorList>
    </citation>
    <scope>NUCLEOTIDE SEQUENCE [LARGE SCALE GENOMIC DNA]</scope>
    <source>
        <strain evidence="2 3">MCA 2952</strain>
    </source>
</reference>
<evidence type="ECO:0000313" key="2">
    <source>
        <dbReference type="EMBL" id="KTB39720.1"/>
    </source>
</evidence>
<feature type="signal peptide" evidence="1">
    <location>
        <begin position="1"/>
        <end position="18"/>
    </location>
</feature>
<keyword evidence="1" id="KW-0732">Signal</keyword>
<evidence type="ECO:0000313" key="3">
    <source>
        <dbReference type="Proteomes" id="UP000054988"/>
    </source>
</evidence>
<dbReference type="EMBL" id="LATX01001643">
    <property type="protein sequence ID" value="KTB39720.1"/>
    <property type="molecule type" value="Genomic_DNA"/>
</dbReference>
<gene>
    <name evidence="2" type="ORF">WG66_7713</name>
</gene>
<dbReference type="Proteomes" id="UP000054988">
    <property type="component" value="Unassembled WGS sequence"/>
</dbReference>
<sequence length="143" mass="15886">MQFKNLLFAAALAVCATASPHERRQGEGGIWNPKITSPNDKTVWCVGKTVKVTWDTSGKPQNFNDNPAIFLFSDIDFKLSETLKDWKSFSLNAGSIDVKVPEVKDGKEYFINLTLEIGVRSSPLNTVKECSSSGKREVDEDEN</sequence>
<accession>A0A0W0FU56</accession>
<evidence type="ECO:0000256" key="1">
    <source>
        <dbReference type="SAM" id="SignalP"/>
    </source>
</evidence>
<feature type="chain" id="PRO_5006902123" evidence="1">
    <location>
        <begin position="19"/>
        <end position="143"/>
    </location>
</feature>
<proteinExistence type="predicted"/>